<keyword evidence="1" id="KW-0732">Signal</keyword>
<dbReference type="RefSeq" id="WP_135397721.1">
    <property type="nucleotide sequence ID" value="NZ_SRMB01000005.1"/>
</dbReference>
<comment type="caution">
    <text evidence="2">The sequence shown here is derived from an EMBL/GenBank/DDBJ whole genome shotgun (WGS) entry which is preliminary data.</text>
</comment>
<dbReference type="Proteomes" id="UP000298471">
    <property type="component" value="Unassembled WGS sequence"/>
</dbReference>
<keyword evidence="3" id="KW-1185">Reference proteome</keyword>
<evidence type="ECO:0000256" key="1">
    <source>
        <dbReference type="SAM" id="SignalP"/>
    </source>
</evidence>
<feature type="chain" id="PRO_5021362057" evidence="1">
    <location>
        <begin position="23"/>
        <end position="508"/>
    </location>
</feature>
<dbReference type="EMBL" id="SRMB01000005">
    <property type="protein sequence ID" value="TGE22880.1"/>
    <property type="molecule type" value="Genomic_DNA"/>
</dbReference>
<organism evidence="2 3">
    <name type="scientific">Hymenobacter metallicola</name>
    <dbReference type="NCBI Taxonomy" id="2563114"/>
    <lineage>
        <taxon>Bacteria</taxon>
        <taxon>Pseudomonadati</taxon>
        <taxon>Bacteroidota</taxon>
        <taxon>Cytophagia</taxon>
        <taxon>Cytophagales</taxon>
        <taxon>Hymenobacteraceae</taxon>
        <taxon>Hymenobacter</taxon>
    </lineage>
</organism>
<gene>
    <name evidence="2" type="ORF">E5K02_21190</name>
</gene>
<sequence>MKQTLLGLLLLMLAALPGQLRAQDVPADAPRQTARLELDLETYSSDVDVLAIPEDSSAVLLIEREPRLSRNSTYTFQKLDHALHTRWTKPLEVPERFYLSRMCAEGTMVYALFQDDFLANKLWVAALNSRTGEIRSSTYDTKINHQIFGMKVLDGNVFVTVQIEQHLTALMLNLQSGEFQFLPAVYEPLDSQLTFLADSVAKQIKFVVSQTNGVKSRLQVKQISPQGKLLHSEFVQAESNRSLITAQLSTGDSTNRLMAGTYTLRDNRFSQGLFATDLTQGLTPTGVRSSLRFYDFLNLKHFFDFMSPNRQARLRQRGARRLAAAREFRLHYRLLMHDLLPSPEGYVMVAEIYYPHYRYSNYWYGPGSSLPRNFDGYRTTHAIICGFDRRGNLLWDNTFVLKDVESVSLQEMVRVQALPDGRRFALAYLDDQEIRYKVIDRTAPAPNDLLVPIATTLTPNVKEKPSGTTHGGMQAWYGGRFLAFGYQHVRAANWHGRDVFFVNAVDFN</sequence>
<evidence type="ECO:0000313" key="3">
    <source>
        <dbReference type="Proteomes" id="UP000298471"/>
    </source>
</evidence>
<name>A0A4Z0PYN1_9BACT</name>
<dbReference type="OrthoDB" id="1059469at2"/>
<protein>
    <submittedName>
        <fullName evidence="2">Uncharacterized protein</fullName>
    </submittedName>
</protein>
<proteinExistence type="predicted"/>
<reference evidence="2 3" key="1">
    <citation type="submission" date="2019-04" db="EMBL/GenBank/DDBJ databases">
        <authorList>
            <person name="Feng G."/>
            <person name="Zhang J."/>
            <person name="Zhu H."/>
        </authorList>
    </citation>
    <scope>NUCLEOTIDE SEQUENCE [LARGE SCALE GENOMIC DNA]</scope>
    <source>
        <strain evidence="2 3">9PBR-1</strain>
    </source>
</reference>
<dbReference type="AlphaFoldDB" id="A0A4Z0PYN1"/>
<accession>A0A4Z0PYN1</accession>
<evidence type="ECO:0000313" key="2">
    <source>
        <dbReference type="EMBL" id="TGE22880.1"/>
    </source>
</evidence>
<feature type="signal peptide" evidence="1">
    <location>
        <begin position="1"/>
        <end position="22"/>
    </location>
</feature>